<protein>
    <recommendedName>
        <fullName evidence="2">Pyruvate flavodoxin/ferredoxin oxidoreductase pyrimidine binding domain-containing protein</fullName>
    </recommendedName>
</protein>
<dbReference type="Gene3D" id="3.40.50.970">
    <property type="match status" value="1"/>
</dbReference>
<sequence>MQEAIGYAHEVEVPTVFFNIQRVGPATGMPTMPAQQDIVQTNYGSSGDYYPLAFYPNSVAECYRYAITAFNAAEKSLSPVILLSDAFVGHLNEVVDPDDIDVEVVPRTRPPLGTGKRFFTGLAHDDAGNPRTADAGV</sequence>
<name>X1QCL6_9ZZZZ</name>
<evidence type="ECO:0000259" key="2">
    <source>
        <dbReference type="Pfam" id="PF01855"/>
    </source>
</evidence>
<dbReference type="AlphaFoldDB" id="X1QCL6"/>
<comment type="caution">
    <text evidence="3">The sequence shown here is derived from an EMBL/GenBank/DDBJ whole genome shotgun (WGS) entry which is preliminary data.</text>
</comment>
<gene>
    <name evidence="3" type="ORF">S06H3_59844</name>
</gene>
<organism evidence="3">
    <name type="scientific">marine sediment metagenome</name>
    <dbReference type="NCBI Taxonomy" id="412755"/>
    <lineage>
        <taxon>unclassified sequences</taxon>
        <taxon>metagenomes</taxon>
        <taxon>ecological metagenomes</taxon>
    </lineage>
</organism>
<dbReference type="SUPFAM" id="SSF52518">
    <property type="entry name" value="Thiamin diphosphate-binding fold (THDP-binding)"/>
    <property type="match status" value="1"/>
</dbReference>
<feature type="non-terminal residue" evidence="3">
    <location>
        <position position="137"/>
    </location>
</feature>
<dbReference type="PANTHER" id="PTHR32154">
    <property type="entry name" value="PYRUVATE-FLAVODOXIN OXIDOREDUCTASE-RELATED"/>
    <property type="match status" value="1"/>
</dbReference>
<evidence type="ECO:0000256" key="1">
    <source>
        <dbReference type="ARBA" id="ARBA00023002"/>
    </source>
</evidence>
<dbReference type="Pfam" id="PF01855">
    <property type="entry name" value="POR_N"/>
    <property type="match status" value="1"/>
</dbReference>
<dbReference type="InterPro" id="IPR050722">
    <property type="entry name" value="Pyruvate:ferred/Flavod_OxRd"/>
</dbReference>
<dbReference type="PANTHER" id="PTHR32154:SF14">
    <property type="entry name" value="2-OXOGLUTARATE SYNTHASE SUBUNIT KORA"/>
    <property type="match status" value="1"/>
</dbReference>
<dbReference type="InterPro" id="IPR002880">
    <property type="entry name" value="Pyrv_Fd/Flavodoxin_OxRdtase_N"/>
</dbReference>
<proteinExistence type="predicted"/>
<dbReference type="CDD" id="cd07034">
    <property type="entry name" value="TPP_PYR_PFOR_IOR-alpha_like"/>
    <property type="match status" value="1"/>
</dbReference>
<dbReference type="GO" id="GO:0006979">
    <property type="term" value="P:response to oxidative stress"/>
    <property type="evidence" value="ECO:0007669"/>
    <property type="project" value="TreeGrafter"/>
</dbReference>
<keyword evidence="1" id="KW-0560">Oxidoreductase</keyword>
<dbReference type="InterPro" id="IPR029061">
    <property type="entry name" value="THDP-binding"/>
</dbReference>
<accession>X1QCL6</accession>
<dbReference type="EMBL" id="BARV01038951">
    <property type="protein sequence ID" value="GAI52546.1"/>
    <property type="molecule type" value="Genomic_DNA"/>
</dbReference>
<reference evidence="3" key="1">
    <citation type="journal article" date="2014" name="Front. Microbiol.">
        <title>High frequency of phylogenetically diverse reductive dehalogenase-homologous genes in deep subseafloor sedimentary metagenomes.</title>
        <authorList>
            <person name="Kawai M."/>
            <person name="Futagami T."/>
            <person name="Toyoda A."/>
            <person name="Takaki Y."/>
            <person name="Nishi S."/>
            <person name="Hori S."/>
            <person name="Arai W."/>
            <person name="Tsubouchi T."/>
            <person name="Morono Y."/>
            <person name="Uchiyama I."/>
            <person name="Ito T."/>
            <person name="Fujiyama A."/>
            <person name="Inagaki F."/>
            <person name="Takami H."/>
        </authorList>
    </citation>
    <scope>NUCLEOTIDE SEQUENCE</scope>
    <source>
        <strain evidence="3">Expedition CK06-06</strain>
    </source>
</reference>
<evidence type="ECO:0000313" key="3">
    <source>
        <dbReference type="EMBL" id="GAI52546.1"/>
    </source>
</evidence>
<dbReference type="GO" id="GO:0016491">
    <property type="term" value="F:oxidoreductase activity"/>
    <property type="evidence" value="ECO:0007669"/>
    <property type="project" value="UniProtKB-KW"/>
</dbReference>
<feature type="domain" description="Pyruvate flavodoxin/ferredoxin oxidoreductase pyrimidine binding" evidence="2">
    <location>
        <begin position="1"/>
        <end position="115"/>
    </location>
</feature>